<dbReference type="Pfam" id="PF00990">
    <property type="entry name" value="GGDEF"/>
    <property type="match status" value="1"/>
</dbReference>
<dbReference type="PANTHER" id="PTHR44591">
    <property type="entry name" value="STRESS RESPONSE REGULATOR PROTEIN 1"/>
    <property type="match status" value="1"/>
</dbReference>
<dbReference type="InterPro" id="IPR029787">
    <property type="entry name" value="Nucleotide_cyclase"/>
</dbReference>
<reference evidence="9 10" key="1">
    <citation type="submission" date="2023-03" db="EMBL/GenBank/DDBJ databases">
        <title>Complete genome sequence of Tepidibacter sp. SWIR-1, isolated from a deep-sea hydrothermal vent.</title>
        <authorList>
            <person name="Li X."/>
        </authorList>
    </citation>
    <scope>NUCLEOTIDE SEQUENCE [LARGE SCALE GENOMIC DNA]</scope>
    <source>
        <strain evidence="9 10">SWIR-1</strain>
    </source>
</reference>
<evidence type="ECO:0000256" key="2">
    <source>
        <dbReference type="ARBA" id="ARBA00022553"/>
    </source>
</evidence>
<dbReference type="PROSITE" id="PS50887">
    <property type="entry name" value="GGDEF"/>
    <property type="match status" value="1"/>
</dbReference>
<dbReference type="SMART" id="SM00267">
    <property type="entry name" value="GGDEF"/>
    <property type="match status" value="1"/>
</dbReference>
<dbReference type="InterPro" id="IPR050595">
    <property type="entry name" value="Bact_response_regulator"/>
</dbReference>
<dbReference type="InterPro" id="IPR008207">
    <property type="entry name" value="Sig_transdc_His_kin_Hpt_dom"/>
</dbReference>
<dbReference type="SMART" id="SM00448">
    <property type="entry name" value="REC"/>
    <property type="match status" value="2"/>
</dbReference>
<evidence type="ECO:0000313" key="9">
    <source>
        <dbReference type="EMBL" id="WFD11587.1"/>
    </source>
</evidence>
<dbReference type="Gene3D" id="1.20.120.160">
    <property type="entry name" value="HPT domain"/>
    <property type="match status" value="1"/>
</dbReference>
<evidence type="ECO:0000256" key="4">
    <source>
        <dbReference type="PROSITE-ProRule" id="PRU00110"/>
    </source>
</evidence>
<evidence type="ECO:0000259" key="7">
    <source>
        <dbReference type="PROSITE" id="PS50887"/>
    </source>
</evidence>
<dbReference type="PROSITE" id="PS50894">
    <property type="entry name" value="HPT"/>
    <property type="match status" value="1"/>
</dbReference>
<dbReference type="Gene3D" id="3.30.70.270">
    <property type="match status" value="1"/>
</dbReference>
<protein>
    <recommendedName>
        <fullName evidence="1">Stage 0 sporulation protein A homolog</fullName>
    </recommendedName>
</protein>
<dbReference type="InterPro" id="IPR000160">
    <property type="entry name" value="GGDEF_dom"/>
</dbReference>
<feature type="domain" description="HPt" evidence="8">
    <location>
        <begin position="4"/>
        <end position="108"/>
    </location>
</feature>
<evidence type="ECO:0000256" key="5">
    <source>
        <dbReference type="PROSITE-ProRule" id="PRU00169"/>
    </source>
</evidence>
<evidence type="ECO:0000256" key="1">
    <source>
        <dbReference type="ARBA" id="ARBA00018672"/>
    </source>
</evidence>
<keyword evidence="10" id="KW-1185">Reference proteome</keyword>
<evidence type="ECO:0000313" key="10">
    <source>
        <dbReference type="Proteomes" id="UP001222800"/>
    </source>
</evidence>
<gene>
    <name evidence="9" type="ORF">P4S50_05790</name>
</gene>
<dbReference type="InterPro" id="IPR043128">
    <property type="entry name" value="Rev_trsase/Diguanyl_cyclase"/>
</dbReference>
<organism evidence="9 10">
    <name type="scientific">Tepidibacter hydrothermalis</name>
    <dbReference type="NCBI Taxonomy" id="3036126"/>
    <lineage>
        <taxon>Bacteria</taxon>
        <taxon>Bacillati</taxon>
        <taxon>Bacillota</taxon>
        <taxon>Clostridia</taxon>
        <taxon>Peptostreptococcales</taxon>
        <taxon>Peptostreptococcaceae</taxon>
        <taxon>Tepidibacter</taxon>
    </lineage>
</organism>
<evidence type="ECO:0000256" key="3">
    <source>
        <dbReference type="ARBA" id="ARBA00024867"/>
    </source>
</evidence>
<proteinExistence type="predicted"/>
<dbReference type="PROSITE" id="PS50110">
    <property type="entry name" value="RESPONSE_REGULATORY"/>
    <property type="match status" value="2"/>
</dbReference>
<keyword evidence="2 5" id="KW-0597">Phosphoprotein</keyword>
<evidence type="ECO:0000259" key="8">
    <source>
        <dbReference type="PROSITE" id="PS50894"/>
    </source>
</evidence>
<dbReference type="CDD" id="cd17574">
    <property type="entry name" value="REC_OmpR"/>
    <property type="match status" value="1"/>
</dbReference>
<dbReference type="PANTHER" id="PTHR44591:SF3">
    <property type="entry name" value="RESPONSE REGULATORY DOMAIN-CONTAINING PROTEIN"/>
    <property type="match status" value="1"/>
</dbReference>
<dbReference type="RefSeq" id="WP_277733679.1">
    <property type="nucleotide sequence ID" value="NZ_CP120733.1"/>
</dbReference>
<dbReference type="Gene3D" id="3.40.50.2300">
    <property type="match status" value="2"/>
</dbReference>
<dbReference type="Pfam" id="PF00072">
    <property type="entry name" value="Response_reg"/>
    <property type="match status" value="2"/>
</dbReference>
<feature type="modified residue" description="4-aspartylphosphate" evidence="5">
    <location>
        <position position="178"/>
    </location>
</feature>
<feature type="modified residue" description="4-aspartylphosphate" evidence="5">
    <location>
        <position position="468"/>
    </location>
</feature>
<name>A0ABY8EF59_9FIRM</name>
<feature type="domain" description="Response regulatory" evidence="6">
    <location>
        <begin position="129"/>
        <end position="243"/>
    </location>
</feature>
<dbReference type="CDD" id="cd01949">
    <property type="entry name" value="GGDEF"/>
    <property type="match status" value="1"/>
</dbReference>
<dbReference type="InterPro" id="IPR036641">
    <property type="entry name" value="HPT_dom_sf"/>
</dbReference>
<dbReference type="InterPro" id="IPR011006">
    <property type="entry name" value="CheY-like_superfamily"/>
</dbReference>
<comment type="function">
    <text evidence="3">May play the central regulatory role in sporulation. It may be an element of the effector pathway responsible for the activation of sporulation genes in response to nutritional stress. Spo0A may act in concert with spo0H (a sigma factor) to control the expression of some genes that are critical to the sporulation process.</text>
</comment>
<dbReference type="SUPFAM" id="SSF52172">
    <property type="entry name" value="CheY-like"/>
    <property type="match status" value="2"/>
</dbReference>
<feature type="modified residue" description="Phosphohistidine" evidence="4">
    <location>
        <position position="50"/>
    </location>
</feature>
<accession>A0ABY8EF59</accession>
<dbReference type="EMBL" id="CP120733">
    <property type="protein sequence ID" value="WFD11587.1"/>
    <property type="molecule type" value="Genomic_DNA"/>
</dbReference>
<feature type="domain" description="Response regulatory" evidence="6">
    <location>
        <begin position="420"/>
        <end position="535"/>
    </location>
</feature>
<dbReference type="NCBIfam" id="TIGR00254">
    <property type="entry name" value="GGDEF"/>
    <property type="match status" value="1"/>
</dbReference>
<evidence type="ECO:0000259" key="6">
    <source>
        <dbReference type="PROSITE" id="PS50110"/>
    </source>
</evidence>
<dbReference type="SUPFAM" id="SSF47226">
    <property type="entry name" value="Histidine-containing phosphotransfer domain, HPT domain"/>
    <property type="match status" value="1"/>
</dbReference>
<sequence length="536" mass="62519">MIHSQFLIEDAIYMFLNNQRQKLDKTMIILMKYRLNKGLEEYKKIYRFFHNIKGTASMFELNELCDIASHYESYLENYKGDLCNEYFGEILNGLACIYKEINCIRNKKCFNNSNNDIQENIKEDNKNKTILIVDDDVDLLSLLENILKKQGYNVIKCLGAKDVIFILNNQKIDLMILDIMMPDKNGFELLDQVKKENINVPIIFLTAKNIVRDRIRALKEGAEAYITKPFQIEELIVRIENILKKVDHYNGKISKDNLTGAYNKDFFNEKIKSIENSIEYNGRISIAFIDFDYFKSINDKYGHLAGDYALSILVNELKESLREEDEIYRFGGDEFLILFKNLRKEQVCNVMQRCLDNIMKKNINYRGNNIKISFSAGITTTSKNEPINEALDRADKALYISKNEGRGMITYLEKEYTKKKVLLIDDSNMIVRIIKDRLVNNYDVEYSHDGNDGIKIYESFKPDLVITDYTLPGMDGCEICDYIKNTKKDKHTKVFILSCNCKQEDIDDCYEKGADDYIIKPFCLSDLEKKVDKILN</sequence>
<dbReference type="InterPro" id="IPR001789">
    <property type="entry name" value="Sig_transdc_resp-reg_receiver"/>
</dbReference>
<dbReference type="Proteomes" id="UP001222800">
    <property type="component" value="Chromosome"/>
</dbReference>
<dbReference type="SUPFAM" id="SSF55073">
    <property type="entry name" value="Nucleotide cyclase"/>
    <property type="match status" value="1"/>
</dbReference>
<feature type="domain" description="GGDEF" evidence="7">
    <location>
        <begin position="282"/>
        <end position="414"/>
    </location>
</feature>